<keyword evidence="5" id="KW-1185">Reference proteome</keyword>
<dbReference type="PROSITE" id="PS50294">
    <property type="entry name" value="WD_REPEATS_REGION"/>
    <property type="match status" value="3"/>
</dbReference>
<evidence type="ECO:0000256" key="3">
    <source>
        <dbReference type="PROSITE-ProRule" id="PRU00221"/>
    </source>
</evidence>
<keyword evidence="2" id="KW-0677">Repeat</keyword>
<dbReference type="SMART" id="SM00320">
    <property type="entry name" value="WD40"/>
    <property type="match status" value="6"/>
</dbReference>
<dbReference type="RefSeq" id="WP_238751550.1">
    <property type="nucleotide sequence ID" value="NZ_CAKLPZ010000003.1"/>
</dbReference>
<feature type="repeat" description="WD" evidence="3">
    <location>
        <begin position="215"/>
        <end position="256"/>
    </location>
</feature>
<name>A0ABM9B3A6_9BACT</name>
<evidence type="ECO:0000256" key="1">
    <source>
        <dbReference type="ARBA" id="ARBA00022574"/>
    </source>
</evidence>
<evidence type="ECO:0000256" key="2">
    <source>
        <dbReference type="ARBA" id="ARBA00022737"/>
    </source>
</evidence>
<sequence length="296" mass="32298">MLTRTHARSGHRAAIYDLQPAGDAFYSAAADGFLVHWHRQDADFGRVVATVEQGKFLSLAIIPEGLVAGALDGGVHWLYPDAPDRNRHIAHHRQGCFSVIAVGDELFTGGGEGILTRWSIEQARTVESIPLSANSLRRIVYDPVYDRLAVGASDGQLYLLDRAGLTVLDAAPAHAPSVFALGFSPDGEYLFSGGRDANLSRWHVLDGTLSQETTVTAHLMTVNALAVHPSGDYLATASRDKTVKLWRTHDLSLLKVCEVVRDRGHVNSVNALCWLDESTLLTGGDDRRILEWDLVL</sequence>
<comment type="caution">
    <text evidence="4">The sequence shown here is derived from an EMBL/GenBank/DDBJ whole genome shotgun (WGS) entry which is preliminary data.</text>
</comment>
<dbReference type="PRINTS" id="PR00320">
    <property type="entry name" value="GPROTEINBRPT"/>
</dbReference>
<dbReference type="InterPro" id="IPR001680">
    <property type="entry name" value="WD40_rpt"/>
</dbReference>
<accession>A0ABM9B3A6</accession>
<dbReference type="EMBL" id="CAKLPZ010000003">
    <property type="protein sequence ID" value="CAH1001701.1"/>
    <property type="molecule type" value="Genomic_DNA"/>
</dbReference>
<dbReference type="Pfam" id="PF00400">
    <property type="entry name" value="WD40"/>
    <property type="match status" value="3"/>
</dbReference>
<dbReference type="Gene3D" id="2.130.10.10">
    <property type="entry name" value="YVTN repeat-like/Quinoprotein amine dehydrogenase"/>
    <property type="match status" value="2"/>
</dbReference>
<keyword evidence="1 3" id="KW-0853">WD repeat</keyword>
<reference evidence="4" key="1">
    <citation type="submission" date="2021-12" db="EMBL/GenBank/DDBJ databases">
        <authorList>
            <person name="Rodrigo-Torres L."/>
            <person name="Arahal R. D."/>
            <person name="Lucena T."/>
        </authorList>
    </citation>
    <scope>NUCLEOTIDE SEQUENCE</scope>
    <source>
        <strain evidence="4">CECT 8419</strain>
    </source>
</reference>
<feature type="repeat" description="WD" evidence="3">
    <location>
        <begin position="171"/>
        <end position="212"/>
    </location>
</feature>
<evidence type="ECO:0000313" key="4">
    <source>
        <dbReference type="EMBL" id="CAH1001701.1"/>
    </source>
</evidence>
<dbReference type="InterPro" id="IPR020472">
    <property type="entry name" value="WD40_PAC1"/>
</dbReference>
<dbReference type="PANTHER" id="PTHR19848">
    <property type="entry name" value="WD40 REPEAT PROTEIN"/>
    <property type="match status" value="1"/>
</dbReference>
<gene>
    <name evidence="4" type="ORF">LEM8419_02607</name>
</gene>
<dbReference type="PROSITE" id="PS50082">
    <property type="entry name" value="WD_REPEATS_2"/>
    <property type="match status" value="3"/>
</dbReference>
<protein>
    <recommendedName>
        <fullName evidence="6">WD40 repeat domain-containing protein</fullName>
    </recommendedName>
</protein>
<dbReference type="PANTHER" id="PTHR19848:SF8">
    <property type="entry name" value="F-BOX AND WD REPEAT DOMAIN CONTAINING 7"/>
    <property type="match status" value="1"/>
</dbReference>
<dbReference type="Proteomes" id="UP000837803">
    <property type="component" value="Unassembled WGS sequence"/>
</dbReference>
<dbReference type="InterPro" id="IPR015943">
    <property type="entry name" value="WD40/YVTN_repeat-like_dom_sf"/>
</dbReference>
<dbReference type="SUPFAM" id="SSF50978">
    <property type="entry name" value="WD40 repeat-like"/>
    <property type="match status" value="1"/>
</dbReference>
<evidence type="ECO:0000313" key="5">
    <source>
        <dbReference type="Proteomes" id="UP000837803"/>
    </source>
</evidence>
<organism evidence="4 5">
    <name type="scientific">Neolewinella maritima</name>
    <dbReference type="NCBI Taxonomy" id="1383882"/>
    <lineage>
        <taxon>Bacteria</taxon>
        <taxon>Pseudomonadati</taxon>
        <taxon>Bacteroidota</taxon>
        <taxon>Saprospiria</taxon>
        <taxon>Saprospirales</taxon>
        <taxon>Lewinellaceae</taxon>
        <taxon>Neolewinella</taxon>
    </lineage>
</organism>
<dbReference type="InterPro" id="IPR036322">
    <property type="entry name" value="WD40_repeat_dom_sf"/>
</dbReference>
<proteinExistence type="predicted"/>
<feature type="repeat" description="WD" evidence="3">
    <location>
        <begin position="262"/>
        <end position="296"/>
    </location>
</feature>
<evidence type="ECO:0008006" key="6">
    <source>
        <dbReference type="Google" id="ProtNLM"/>
    </source>
</evidence>